<dbReference type="AlphaFoldDB" id="A0A6P1NZ27"/>
<evidence type="ECO:0000313" key="3">
    <source>
        <dbReference type="Proteomes" id="UP000464214"/>
    </source>
</evidence>
<protein>
    <submittedName>
        <fullName evidence="2">DUF3098 domain-containing protein</fullName>
    </submittedName>
</protein>
<name>A0A6P1NZ27_9BACT</name>
<keyword evidence="1" id="KW-0472">Membrane</keyword>
<dbReference type="Pfam" id="PF11297">
    <property type="entry name" value="DUF3098"/>
    <property type="match status" value="1"/>
</dbReference>
<keyword evidence="1" id="KW-1133">Transmembrane helix</keyword>
<organism evidence="2 3">
    <name type="scientific">Nibribacter ruber</name>
    <dbReference type="NCBI Taxonomy" id="2698458"/>
    <lineage>
        <taxon>Bacteria</taxon>
        <taxon>Pseudomonadati</taxon>
        <taxon>Bacteroidota</taxon>
        <taxon>Cytophagia</taxon>
        <taxon>Cytophagales</taxon>
        <taxon>Hymenobacteraceae</taxon>
        <taxon>Nibribacter</taxon>
    </lineage>
</organism>
<keyword evidence="1" id="KW-0812">Transmembrane</keyword>
<feature type="transmembrane region" description="Helical" evidence="1">
    <location>
        <begin position="43"/>
        <end position="68"/>
    </location>
</feature>
<evidence type="ECO:0000256" key="1">
    <source>
        <dbReference type="SAM" id="Phobius"/>
    </source>
</evidence>
<dbReference type="Proteomes" id="UP000464214">
    <property type="component" value="Chromosome"/>
</dbReference>
<evidence type="ECO:0000313" key="2">
    <source>
        <dbReference type="EMBL" id="QHL86153.1"/>
    </source>
</evidence>
<dbReference type="InterPro" id="IPR021448">
    <property type="entry name" value="DUF3098"/>
</dbReference>
<accession>A0A6P1NZ27</accession>
<sequence>MENNNNNAPFSAFGRRNFMLMIIGLVIMAIGFILMAMDTEPYGYGTLGLTVGPIILVAGFLFQFYAILAKPRKDV</sequence>
<reference evidence="2 3" key="1">
    <citation type="submission" date="2020-01" db="EMBL/GenBank/DDBJ databases">
        <authorList>
            <person name="Kim M."/>
        </authorList>
    </citation>
    <scope>NUCLEOTIDE SEQUENCE [LARGE SCALE GENOMIC DNA]</scope>
    <source>
        <strain evidence="2 3">BT10</strain>
    </source>
</reference>
<dbReference type="KEGG" id="nib:GU926_01295"/>
<proteinExistence type="predicted"/>
<keyword evidence="3" id="KW-1185">Reference proteome</keyword>
<gene>
    <name evidence="2" type="ORF">GU926_01295</name>
</gene>
<dbReference type="RefSeq" id="WP_160688289.1">
    <property type="nucleotide sequence ID" value="NZ_CP047897.1"/>
</dbReference>
<feature type="transmembrane region" description="Helical" evidence="1">
    <location>
        <begin position="18"/>
        <end position="37"/>
    </location>
</feature>
<dbReference type="EMBL" id="CP047897">
    <property type="protein sequence ID" value="QHL86153.1"/>
    <property type="molecule type" value="Genomic_DNA"/>
</dbReference>